<evidence type="ECO:0000313" key="1">
    <source>
        <dbReference type="EMBL" id="JAD60960.1"/>
    </source>
</evidence>
<proteinExistence type="predicted"/>
<organism evidence="1">
    <name type="scientific">Arundo donax</name>
    <name type="common">Giant reed</name>
    <name type="synonym">Donax arundinaceus</name>
    <dbReference type="NCBI Taxonomy" id="35708"/>
    <lineage>
        <taxon>Eukaryota</taxon>
        <taxon>Viridiplantae</taxon>
        <taxon>Streptophyta</taxon>
        <taxon>Embryophyta</taxon>
        <taxon>Tracheophyta</taxon>
        <taxon>Spermatophyta</taxon>
        <taxon>Magnoliopsida</taxon>
        <taxon>Liliopsida</taxon>
        <taxon>Poales</taxon>
        <taxon>Poaceae</taxon>
        <taxon>PACMAD clade</taxon>
        <taxon>Arundinoideae</taxon>
        <taxon>Arundineae</taxon>
        <taxon>Arundo</taxon>
    </lineage>
</organism>
<accession>A0A0A9BIA6</accession>
<reference evidence="1" key="1">
    <citation type="submission" date="2014-09" db="EMBL/GenBank/DDBJ databases">
        <authorList>
            <person name="Magalhaes I.L.F."/>
            <person name="Oliveira U."/>
            <person name="Santos F.R."/>
            <person name="Vidigal T.H.D.A."/>
            <person name="Brescovit A.D."/>
            <person name="Santos A.J."/>
        </authorList>
    </citation>
    <scope>NUCLEOTIDE SEQUENCE</scope>
    <source>
        <tissue evidence="1">Shoot tissue taken approximately 20 cm above the soil surface</tissue>
    </source>
</reference>
<reference evidence="1" key="2">
    <citation type="journal article" date="2015" name="Data Brief">
        <title>Shoot transcriptome of the giant reed, Arundo donax.</title>
        <authorList>
            <person name="Barrero R.A."/>
            <person name="Guerrero F.D."/>
            <person name="Moolhuijzen P."/>
            <person name="Goolsby J.A."/>
            <person name="Tidwell J."/>
            <person name="Bellgard S.E."/>
            <person name="Bellgard M.I."/>
        </authorList>
    </citation>
    <scope>NUCLEOTIDE SEQUENCE</scope>
    <source>
        <tissue evidence="1">Shoot tissue taken approximately 20 cm above the soil surface</tissue>
    </source>
</reference>
<dbReference type="AlphaFoldDB" id="A0A0A9BIA6"/>
<dbReference type="EMBL" id="GBRH01236935">
    <property type="protein sequence ID" value="JAD60960.1"/>
    <property type="molecule type" value="Transcribed_RNA"/>
</dbReference>
<sequence>MTLIQLIHIVQKTQLKLPSFLYSRLKYTVLQK</sequence>
<name>A0A0A9BIA6_ARUDO</name>
<protein>
    <submittedName>
        <fullName evidence="1">Uncharacterized protein</fullName>
    </submittedName>
</protein>